<protein>
    <recommendedName>
        <fullName evidence="2">Serine/threonine protein kinase</fullName>
    </recommendedName>
</protein>
<proteinExistence type="predicted"/>
<dbReference type="AlphaFoldDB" id="A0A7J3Y0Q0"/>
<name>A0A7J3Y0Q0_9CREN</name>
<dbReference type="SUPFAM" id="SSF56112">
    <property type="entry name" value="Protein kinase-like (PK-like)"/>
    <property type="match status" value="1"/>
</dbReference>
<sequence>MKNLVESLKEVHFQVKIIELGGLRLVVKEYGREPGVLKWAFIKASTLPFQMYPFEMSPFNRLAREVKAFKSLRGFMTPRVILVDYRNILLVREFVNGSNDPQILDQRVGELGLAFSVVHNQGFSLGDSKVDNIVFNPETEKWFIIDGEQVVESATPQTMIWDLLLFLSSYLLLTIERSPRKLLDFRRRMLLFLNSYLENIGARKDLSNAARTSQVKLISSLMLPYPYSRVFLETIRASSS</sequence>
<evidence type="ECO:0008006" key="2">
    <source>
        <dbReference type="Google" id="ProtNLM"/>
    </source>
</evidence>
<gene>
    <name evidence="1" type="ORF">ENM60_06415</name>
</gene>
<evidence type="ECO:0000313" key="1">
    <source>
        <dbReference type="EMBL" id="HHP68393.1"/>
    </source>
</evidence>
<dbReference type="InterPro" id="IPR011009">
    <property type="entry name" value="Kinase-like_dom_sf"/>
</dbReference>
<comment type="caution">
    <text evidence="1">The sequence shown here is derived from an EMBL/GenBank/DDBJ whole genome shotgun (WGS) entry which is preliminary data.</text>
</comment>
<reference evidence="1" key="1">
    <citation type="journal article" date="2020" name="mSystems">
        <title>Genome- and Community-Level Interaction Insights into Carbon Utilization and Element Cycling Functions of Hydrothermarchaeota in Hydrothermal Sediment.</title>
        <authorList>
            <person name="Zhou Z."/>
            <person name="Liu Y."/>
            <person name="Xu W."/>
            <person name="Pan J."/>
            <person name="Luo Z.H."/>
            <person name="Li M."/>
        </authorList>
    </citation>
    <scope>NUCLEOTIDE SEQUENCE [LARGE SCALE GENOMIC DNA]</scope>
    <source>
        <strain evidence="1">SpSt-110</strain>
    </source>
</reference>
<organism evidence="1">
    <name type="scientific">Thermogladius calderae</name>
    <dbReference type="NCBI Taxonomy" id="1200300"/>
    <lineage>
        <taxon>Archaea</taxon>
        <taxon>Thermoproteota</taxon>
        <taxon>Thermoprotei</taxon>
        <taxon>Desulfurococcales</taxon>
        <taxon>Desulfurococcaceae</taxon>
        <taxon>Thermogladius</taxon>
    </lineage>
</organism>
<dbReference type="EMBL" id="DRYK01000083">
    <property type="protein sequence ID" value="HHP68393.1"/>
    <property type="molecule type" value="Genomic_DNA"/>
</dbReference>
<accession>A0A7J3Y0Q0</accession>